<dbReference type="eggNOG" id="ENOG50315UU">
    <property type="taxonomic scope" value="Bacteria"/>
</dbReference>
<dbReference type="RefSeq" id="WP_020912365.1">
    <property type="nucleotide sequence ID" value="NC_011566.1"/>
</dbReference>
<dbReference type="Proteomes" id="UP000000753">
    <property type="component" value="Chromosome"/>
</dbReference>
<feature type="signal peptide" evidence="2">
    <location>
        <begin position="1"/>
        <end position="23"/>
    </location>
</feature>
<dbReference type="KEGG" id="swp:swp_2257"/>
<gene>
    <name evidence="3" type="ordered locus">swp_2257</name>
</gene>
<feature type="chain" id="PRO_5002870272" evidence="2">
    <location>
        <begin position="24"/>
        <end position="243"/>
    </location>
</feature>
<keyword evidence="1" id="KW-0175">Coiled coil</keyword>
<evidence type="ECO:0000256" key="1">
    <source>
        <dbReference type="SAM" id="Coils"/>
    </source>
</evidence>
<proteinExistence type="predicted"/>
<evidence type="ECO:0000313" key="3">
    <source>
        <dbReference type="EMBL" id="ACJ29005.1"/>
    </source>
</evidence>
<keyword evidence="4" id="KW-1185">Reference proteome</keyword>
<reference evidence="3 4" key="1">
    <citation type="journal article" date="2008" name="PLoS ONE">
        <title>Environmental adaptation: genomic analysis of the piezotolerant and psychrotolerant deep-sea iron reducing bacterium Shewanella piezotolerans WP3.</title>
        <authorList>
            <person name="Wang F."/>
            <person name="Wang J."/>
            <person name="Jian H."/>
            <person name="Zhang B."/>
            <person name="Li S."/>
            <person name="Wang F."/>
            <person name="Zeng X."/>
            <person name="Gao L."/>
            <person name="Bartlett D.H."/>
            <person name="Yu J."/>
            <person name="Hu S."/>
            <person name="Xiao X."/>
        </authorList>
    </citation>
    <scope>NUCLEOTIDE SEQUENCE [LARGE SCALE GENOMIC DNA]</scope>
    <source>
        <strain evidence="4">WP3 / JCM 13877</strain>
    </source>
</reference>
<evidence type="ECO:0000313" key="4">
    <source>
        <dbReference type="Proteomes" id="UP000000753"/>
    </source>
</evidence>
<evidence type="ECO:0000256" key="2">
    <source>
        <dbReference type="SAM" id="SignalP"/>
    </source>
</evidence>
<dbReference type="AlphaFoldDB" id="B8CNN6"/>
<keyword evidence="2" id="KW-0732">Signal</keyword>
<feature type="coiled-coil region" evidence="1">
    <location>
        <begin position="141"/>
        <end position="193"/>
    </location>
</feature>
<sequence>MKKNLLVCALITCGLAFQSSVYAAPTDIDVTETEKKVFSTQIETDENDITHVTVKSNGKRHELAFTAQELKDKAVLKEKLSVLPKEDQALLTRTLSRMQQPTRDNVFIIDGKQDKAIKIKLKLEKLYQELDGKTAEIEAHVVKIEAKSGELEAKALELERLFEQNEGDFEIHIESLSDDIELITEQITELEIMRFGDSDSHGKFIVINDEDEQNAEHILSLINHSKLSEEDKEKLIAALKDAK</sequence>
<organism evidence="3 4">
    <name type="scientific">Shewanella piezotolerans (strain WP3 / JCM 13877)</name>
    <dbReference type="NCBI Taxonomy" id="225849"/>
    <lineage>
        <taxon>Bacteria</taxon>
        <taxon>Pseudomonadati</taxon>
        <taxon>Pseudomonadota</taxon>
        <taxon>Gammaproteobacteria</taxon>
        <taxon>Alteromonadales</taxon>
        <taxon>Shewanellaceae</taxon>
        <taxon>Shewanella</taxon>
    </lineage>
</organism>
<accession>B8CNN6</accession>
<protein>
    <submittedName>
        <fullName evidence="3">Uncharacterized protein</fullName>
    </submittedName>
</protein>
<dbReference type="EMBL" id="CP000472">
    <property type="protein sequence ID" value="ACJ29005.1"/>
    <property type="molecule type" value="Genomic_DNA"/>
</dbReference>
<dbReference type="OrthoDB" id="6261615at2"/>
<name>B8CNN6_SHEPW</name>
<dbReference type="HOGENOM" id="CLU_1141963_0_0_6"/>